<evidence type="ECO:0000259" key="2">
    <source>
        <dbReference type="PROSITE" id="PS50848"/>
    </source>
</evidence>
<dbReference type="PANTHER" id="PTHR19308">
    <property type="entry name" value="PHOSPHATIDYLCHOLINE TRANSFER PROTEIN"/>
    <property type="match status" value="1"/>
</dbReference>
<proteinExistence type="predicted"/>
<name>A0A1C3JB56_9VIBR</name>
<reference evidence="4" key="1">
    <citation type="submission" date="2016-06" db="EMBL/GenBank/DDBJ databases">
        <authorList>
            <person name="Rodrigo-Torres L."/>
            <person name="Arahal D.R."/>
        </authorList>
    </citation>
    <scope>NUCLEOTIDE SEQUENCE [LARGE SCALE GENOMIC DNA]</scope>
    <source>
        <strain evidence="4">CECT 7224</strain>
    </source>
</reference>
<protein>
    <submittedName>
        <fullName evidence="3">START domain protein</fullName>
    </submittedName>
</protein>
<dbReference type="PANTHER" id="PTHR19308:SF14">
    <property type="entry name" value="START DOMAIN-CONTAINING PROTEIN"/>
    <property type="match status" value="1"/>
</dbReference>
<accession>A0A1C3JB56</accession>
<dbReference type="SUPFAM" id="SSF55961">
    <property type="entry name" value="Bet v1-like"/>
    <property type="match status" value="1"/>
</dbReference>
<dbReference type="GO" id="GO:0008289">
    <property type="term" value="F:lipid binding"/>
    <property type="evidence" value="ECO:0007669"/>
    <property type="project" value="InterPro"/>
</dbReference>
<dbReference type="GO" id="GO:0005737">
    <property type="term" value="C:cytoplasm"/>
    <property type="evidence" value="ECO:0007669"/>
    <property type="project" value="UniProtKB-ARBA"/>
</dbReference>
<evidence type="ECO:0000313" key="3">
    <source>
        <dbReference type="EMBL" id="SBT12297.1"/>
    </source>
</evidence>
<evidence type="ECO:0000313" key="4">
    <source>
        <dbReference type="Proteomes" id="UP000092819"/>
    </source>
</evidence>
<dbReference type="Gene3D" id="3.30.530.20">
    <property type="match status" value="1"/>
</dbReference>
<feature type="signal peptide" evidence="1">
    <location>
        <begin position="1"/>
        <end position="19"/>
    </location>
</feature>
<dbReference type="InterPro" id="IPR051213">
    <property type="entry name" value="START_lipid_transfer"/>
</dbReference>
<dbReference type="InterPro" id="IPR028347">
    <property type="entry name" value="START_dom_prot"/>
</dbReference>
<dbReference type="InterPro" id="IPR002913">
    <property type="entry name" value="START_lipid-bd_dom"/>
</dbReference>
<evidence type="ECO:0000256" key="1">
    <source>
        <dbReference type="SAM" id="SignalP"/>
    </source>
</evidence>
<dbReference type="Pfam" id="PF01852">
    <property type="entry name" value="START"/>
    <property type="match status" value="1"/>
</dbReference>
<dbReference type="Proteomes" id="UP000092819">
    <property type="component" value="Unassembled WGS sequence"/>
</dbReference>
<dbReference type="InterPro" id="IPR023393">
    <property type="entry name" value="START-like_dom_sf"/>
</dbReference>
<gene>
    <name evidence="3" type="ORF">VCE7224_01039</name>
</gene>
<dbReference type="RefSeq" id="WP_065675761.1">
    <property type="nucleotide sequence ID" value="NZ_AP025464.1"/>
</dbReference>
<feature type="chain" id="PRO_5008676461" evidence="1">
    <location>
        <begin position="20"/>
        <end position="221"/>
    </location>
</feature>
<dbReference type="CDD" id="cd08876">
    <property type="entry name" value="START_1"/>
    <property type="match status" value="1"/>
</dbReference>
<keyword evidence="4" id="KW-1185">Reference proteome</keyword>
<organism evidence="3 4">
    <name type="scientific">Vibrio celticus</name>
    <dbReference type="NCBI Taxonomy" id="446372"/>
    <lineage>
        <taxon>Bacteria</taxon>
        <taxon>Pseudomonadati</taxon>
        <taxon>Pseudomonadota</taxon>
        <taxon>Gammaproteobacteria</taxon>
        <taxon>Vibrionales</taxon>
        <taxon>Vibrionaceae</taxon>
        <taxon>Vibrio</taxon>
    </lineage>
</organism>
<keyword evidence="1" id="KW-0732">Signal</keyword>
<dbReference type="PIRSF" id="PIRSF039033">
    <property type="entry name" value="START_dom"/>
    <property type="match status" value="1"/>
</dbReference>
<dbReference type="AlphaFoldDB" id="A0A1C3JB56"/>
<feature type="domain" description="START" evidence="2">
    <location>
        <begin position="20"/>
        <end position="206"/>
    </location>
</feature>
<dbReference type="PROSITE" id="PS50848">
    <property type="entry name" value="START"/>
    <property type="match status" value="1"/>
</dbReference>
<dbReference type="EMBL" id="FLQZ01000020">
    <property type="protein sequence ID" value="SBT12297.1"/>
    <property type="molecule type" value="Genomic_DNA"/>
</dbReference>
<sequence>MISKILTFAMIATSFSVLASDANEWKLVRNKKGIEVYNRKIEGNDFKEFRAEADIQANLTSIIALFTDTSVGTQWVENIDEMEEIEHFSEVHTVTKTYTKAPWPVSDREAIVENFIEQDPDALTVMITQHGRPHYQPNNDKRIVRVAHLESRWILKPLDNNTTHISYQVLSDPGGSIPSWLINMVAVSQPYKTLLGLSEMLDSHAYSDRTLDYIKNYDVGV</sequence>